<proteinExistence type="predicted"/>
<dbReference type="InParanoid" id="G2X6A3"/>
<dbReference type="STRING" id="498257.G2X6A3"/>
<accession>G2X6A3</accession>
<evidence type="ECO:0000256" key="1">
    <source>
        <dbReference type="SAM" id="MobiDB-lite"/>
    </source>
</evidence>
<keyword evidence="3" id="KW-1185">Reference proteome</keyword>
<sequence length="330" mass="34764">MYLVPTQPHHFVGNHAPLLASSSPVSSPGSCHGNRPEATSSALLSTLTTLNTSMERSAAEYSQSGLPSPYPSNCGDTRSEGSSADHSSAAHYSSQQEVRPSNYSTSATPTSEYSVYPPSARSGSFPEHIHRPYHPASNPSGGSGGMAQQASSPSLPQQDGRNHQPNQHPKSDNDVPIDPSIAGPSPTYAYGQQSPRTARSELLKIRKEWKQRKKEEEAARKAEDEQRRAAAAAAAAQAAQNGGPDPQSGPDGGPPSGYGGGRLPPIGYSPSYPPNGPPSAGVPQQQPLPEYNGTHMYQPANYQAQPPSPYGQPSQGMYSQHNGTQPGQGH</sequence>
<organism evidence="2 3">
    <name type="scientific">Verticillium dahliae (strain VdLs.17 / ATCC MYA-4575 / FGSC 10137)</name>
    <name type="common">Verticillium wilt</name>
    <dbReference type="NCBI Taxonomy" id="498257"/>
    <lineage>
        <taxon>Eukaryota</taxon>
        <taxon>Fungi</taxon>
        <taxon>Dikarya</taxon>
        <taxon>Ascomycota</taxon>
        <taxon>Pezizomycotina</taxon>
        <taxon>Sordariomycetes</taxon>
        <taxon>Hypocreomycetidae</taxon>
        <taxon>Glomerellales</taxon>
        <taxon>Plectosphaerellaceae</taxon>
        <taxon>Verticillium</taxon>
    </lineage>
</organism>
<dbReference type="OrthoDB" id="1939603at2759"/>
<dbReference type="GeneID" id="20707148"/>
<gene>
    <name evidence="2" type="ORF">VDAG_05685</name>
</gene>
<feature type="compositionally biased region" description="Low complexity" evidence="1">
    <location>
        <begin position="146"/>
        <end position="158"/>
    </location>
</feature>
<name>G2X6A3_VERDV</name>
<evidence type="ECO:0000313" key="3">
    <source>
        <dbReference type="Proteomes" id="UP000001611"/>
    </source>
</evidence>
<dbReference type="OMA" id="YTIAGAH"/>
<dbReference type="Proteomes" id="UP000001611">
    <property type="component" value="Chromosome 4"/>
</dbReference>
<dbReference type="EMBL" id="DS572705">
    <property type="protein sequence ID" value="EGY14521.1"/>
    <property type="molecule type" value="Genomic_DNA"/>
</dbReference>
<feature type="compositionally biased region" description="Gly residues" evidence="1">
    <location>
        <begin position="250"/>
        <end position="262"/>
    </location>
</feature>
<reference evidence="2 3" key="1">
    <citation type="submission" date="2008-03" db="EMBL/GenBank/DDBJ databases">
        <title>The Genome Sequence of Verticillium dahliae VdLs.17.</title>
        <authorList>
            <consortium name="The Broad Institute Genome Sequencing Platform"/>
            <person name="Ma L.-J.J."/>
            <person name="Klosterman S.J."/>
            <person name="Subbarao K."/>
            <person name="Dobinson K."/>
            <person name="Veronese P."/>
            <person name="Kang S."/>
            <person name="Gold S.E."/>
            <person name="Young S."/>
            <person name="Jaffe D."/>
            <person name="Gnerre S."/>
            <person name="Berlin A."/>
            <person name="Heiman D."/>
            <person name="Hepburn T."/>
            <person name="Sykes S."/>
            <person name="Alvarado L."/>
            <person name="Kodira C.D."/>
            <person name="Lander E."/>
            <person name="Galagan J."/>
            <person name="Nusbaum C."/>
            <person name="Birren B."/>
        </authorList>
    </citation>
    <scope>NUCLEOTIDE SEQUENCE [LARGE SCALE GENOMIC DNA]</scope>
    <source>
        <strain evidence="3">VdLs.17 / ATCC MYA-4575 / FGSC 10137</strain>
    </source>
</reference>
<protein>
    <submittedName>
        <fullName evidence="2">Uncharacterized protein</fullName>
    </submittedName>
</protein>
<dbReference type="AlphaFoldDB" id="G2X6A3"/>
<dbReference type="HOGENOM" id="CLU_030366_0_0_1"/>
<dbReference type="KEGG" id="vda:VDAG_05685"/>
<feature type="region of interest" description="Disordered" evidence="1">
    <location>
        <begin position="56"/>
        <end position="330"/>
    </location>
</feature>
<feature type="compositionally biased region" description="Low complexity" evidence="1">
    <location>
        <begin position="82"/>
        <end position="94"/>
    </location>
</feature>
<dbReference type="eggNOG" id="ENOG502S48N">
    <property type="taxonomic scope" value="Eukaryota"/>
</dbReference>
<feature type="compositionally biased region" description="Polar residues" evidence="1">
    <location>
        <begin position="95"/>
        <end position="113"/>
    </location>
</feature>
<feature type="compositionally biased region" description="Low complexity" evidence="1">
    <location>
        <begin position="229"/>
        <end position="249"/>
    </location>
</feature>
<evidence type="ECO:0000313" key="2">
    <source>
        <dbReference type="EMBL" id="EGY14521.1"/>
    </source>
</evidence>
<dbReference type="RefSeq" id="XP_009653377.1">
    <property type="nucleotide sequence ID" value="XM_009655082.1"/>
</dbReference>
<feature type="compositionally biased region" description="Basic and acidic residues" evidence="1">
    <location>
        <begin position="198"/>
        <end position="228"/>
    </location>
</feature>
<feature type="compositionally biased region" description="Polar residues" evidence="1">
    <location>
        <begin position="317"/>
        <end position="330"/>
    </location>
</feature>